<dbReference type="EMBL" id="KV460206">
    <property type="protein sequence ID" value="OBU01796.1"/>
    <property type="molecule type" value="Genomic_DNA"/>
</dbReference>
<keyword evidence="3" id="KW-1185">Reference proteome</keyword>
<feature type="compositionally biased region" description="Polar residues" evidence="1">
    <location>
        <begin position="39"/>
        <end position="86"/>
    </location>
</feature>
<reference evidence="3" key="2">
    <citation type="journal article" date="2018" name="Nat. Commun.">
        <title>Extreme sensitivity to ultraviolet light in the fungal pathogen causing white-nose syndrome of bats.</title>
        <authorList>
            <person name="Palmer J.M."/>
            <person name="Drees K.P."/>
            <person name="Foster J.T."/>
            <person name="Lindner D.L."/>
        </authorList>
    </citation>
    <scope>NUCLEOTIDE SEQUENCE [LARGE SCALE GENOMIC DNA]</scope>
    <source>
        <strain evidence="3">UAMH 10579</strain>
    </source>
</reference>
<evidence type="ECO:0000313" key="3">
    <source>
        <dbReference type="Proteomes" id="UP000091956"/>
    </source>
</evidence>
<dbReference type="Proteomes" id="UP000091956">
    <property type="component" value="Unassembled WGS sequence"/>
</dbReference>
<feature type="region of interest" description="Disordered" evidence="1">
    <location>
        <begin position="267"/>
        <end position="426"/>
    </location>
</feature>
<evidence type="ECO:0000256" key="1">
    <source>
        <dbReference type="SAM" id="MobiDB-lite"/>
    </source>
</evidence>
<evidence type="ECO:0000313" key="2">
    <source>
        <dbReference type="EMBL" id="OBU01796.1"/>
    </source>
</evidence>
<reference evidence="2 3" key="1">
    <citation type="submission" date="2016-03" db="EMBL/GenBank/DDBJ databases">
        <title>Comparative genomics of Pseudogymnoascus destructans, the fungus causing white-nose syndrome of bats.</title>
        <authorList>
            <person name="Palmer J.M."/>
            <person name="Drees K.P."/>
            <person name="Foster J.T."/>
            <person name="Lindner D.L."/>
        </authorList>
    </citation>
    <scope>NUCLEOTIDE SEQUENCE [LARGE SCALE GENOMIC DNA]</scope>
    <source>
        <strain evidence="2 3">UAMH 10579</strain>
    </source>
</reference>
<gene>
    <name evidence="2" type="ORF">VE01_00392</name>
</gene>
<dbReference type="OrthoDB" id="5398515at2759"/>
<feature type="compositionally biased region" description="Low complexity" evidence="1">
    <location>
        <begin position="382"/>
        <end position="397"/>
    </location>
</feature>
<feature type="region of interest" description="Disordered" evidence="1">
    <location>
        <begin position="1"/>
        <end position="180"/>
    </location>
</feature>
<protein>
    <submittedName>
        <fullName evidence="2">Uncharacterized protein</fullName>
    </submittedName>
</protein>
<feature type="region of interest" description="Disordered" evidence="1">
    <location>
        <begin position="195"/>
        <end position="251"/>
    </location>
</feature>
<sequence length="426" mass="46770">MAGAAATTPPPTSRVRIPPTPRLGLEDDYQPYARRKSTRVASQRESSAQTPPPASNHNLRSANSSPQSSSKRTASGSSNITPPSTISRKRANKPTLLGEDQVSSQTTRGASSPQGFYSSIGTRNGMLPTPAKTPQKRAETKTSTITSIARNLFPVRHETVEQAMPSPKRRGKKYKGFSLDGYGEDEDESIAIFTDSKERLPEVDESLGNPFYGPEVVRADDLSKRGSKRRRNPPRESNGAEEEAQDEERKDGLVYVFRGKKIFRRFSDLDETGSRPSAADEVEDEIDVTVPSRLRGPLTRSSMKPRLLFPTQKQLDERNSQYSEADEEADTDIEEDNEVTTPSLHTEKVATPRAPRFAPVSPPSTVARTTRSKKLSSDDDMAGASFSSLGSASPFESWQRTKPKGQKRGSDAVSAFDTGNHKRVRG</sequence>
<dbReference type="GeneID" id="28833778"/>
<dbReference type="RefSeq" id="XP_018135528.1">
    <property type="nucleotide sequence ID" value="XM_018269924.2"/>
</dbReference>
<name>A0A2P2SZJ3_9PEZI</name>
<dbReference type="AlphaFoldDB" id="A0A2P2SZJ3"/>
<feature type="compositionally biased region" description="Polar residues" evidence="1">
    <location>
        <begin position="101"/>
        <end position="122"/>
    </location>
</feature>
<organism evidence="2 3">
    <name type="scientific">Pseudogymnoascus verrucosus</name>
    <dbReference type="NCBI Taxonomy" id="342668"/>
    <lineage>
        <taxon>Eukaryota</taxon>
        <taxon>Fungi</taxon>
        <taxon>Dikarya</taxon>
        <taxon>Ascomycota</taxon>
        <taxon>Pezizomycotina</taxon>
        <taxon>Leotiomycetes</taxon>
        <taxon>Thelebolales</taxon>
        <taxon>Thelebolaceae</taxon>
        <taxon>Pseudogymnoascus</taxon>
    </lineage>
</organism>
<feature type="compositionally biased region" description="Acidic residues" evidence="1">
    <location>
        <begin position="324"/>
        <end position="338"/>
    </location>
</feature>
<proteinExistence type="predicted"/>
<accession>A0A2P2SZJ3</accession>